<dbReference type="PANTHER" id="PTHR33362:SF2">
    <property type="entry name" value="TRAP TRANSPORTER LARGE PERMEASE PROTEIN"/>
    <property type="match status" value="1"/>
</dbReference>
<evidence type="ECO:0000259" key="8">
    <source>
        <dbReference type="Pfam" id="PF06808"/>
    </source>
</evidence>
<keyword evidence="6 7" id="KW-0472">Membrane</keyword>
<keyword evidence="5 7" id="KW-1133">Transmembrane helix</keyword>
<feature type="transmembrane region" description="Helical" evidence="7">
    <location>
        <begin position="46"/>
        <end position="65"/>
    </location>
</feature>
<evidence type="ECO:0000256" key="6">
    <source>
        <dbReference type="ARBA" id="ARBA00023136"/>
    </source>
</evidence>
<dbReference type="STRING" id="930146.SAMN05192533_105159"/>
<organism evidence="9 10">
    <name type="scientific">Mesobacillus persicus</name>
    <dbReference type="NCBI Taxonomy" id="930146"/>
    <lineage>
        <taxon>Bacteria</taxon>
        <taxon>Bacillati</taxon>
        <taxon>Bacillota</taxon>
        <taxon>Bacilli</taxon>
        <taxon>Bacillales</taxon>
        <taxon>Bacillaceae</taxon>
        <taxon>Mesobacillus</taxon>
    </lineage>
</organism>
<feature type="transmembrane region" description="Helical" evidence="7">
    <location>
        <begin position="401"/>
        <end position="425"/>
    </location>
</feature>
<feature type="transmembrane region" description="Helical" evidence="7">
    <location>
        <begin position="142"/>
        <end position="161"/>
    </location>
</feature>
<evidence type="ECO:0000256" key="1">
    <source>
        <dbReference type="ARBA" id="ARBA00004429"/>
    </source>
</evidence>
<feature type="transmembrane region" description="Helical" evidence="7">
    <location>
        <begin position="7"/>
        <end position="34"/>
    </location>
</feature>
<evidence type="ECO:0000313" key="10">
    <source>
        <dbReference type="Proteomes" id="UP000198553"/>
    </source>
</evidence>
<feature type="transmembrane region" description="Helical" evidence="7">
    <location>
        <begin position="220"/>
        <end position="238"/>
    </location>
</feature>
<feature type="transmembrane region" description="Helical" evidence="7">
    <location>
        <begin position="272"/>
        <end position="297"/>
    </location>
</feature>
<dbReference type="OrthoDB" id="9772674at2"/>
<dbReference type="InterPro" id="IPR010656">
    <property type="entry name" value="DctM"/>
</dbReference>
<reference evidence="10" key="1">
    <citation type="submission" date="2016-10" db="EMBL/GenBank/DDBJ databases">
        <authorList>
            <person name="Varghese N."/>
            <person name="Submissions S."/>
        </authorList>
    </citation>
    <scope>NUCLEOTIDE SEQUENCE [LARGE SCALE GENOMIC DNA]</scope>
    <source>
        <strain evidence="10">B48,IBRC-M 10115,DSM 25386,CECT 8001</strain>
    </source>
</reference>
<protein>
    <submittedName>
        <fullName evidence="9">TRAP transporter, DctM subunit</fullName>
    </submittedName>
</protein>
<sequence length="432" mass="46738">MISLVAVLVLIVILLLGVEIPYAFFASILVIVFFGGYDYTFLLPYGFSKVSSLILVAIPLFILAGQLMEKSGIGESLINFVTTFIGRIRGGLGAVMVISCALFGSISGSGFATLSSIGTIMLPRMAAAGYPRGISTALISSAALLGLLIPPSLNMILFAFIAGQSVLATFLSTLIPGIILVILLIFTNWWMLRDCKTLVIPEKIEKTVFVKTLGNRTGRAIPALIAPFIILGGIYGGFLTPTEAAAVSVLYTIPIGILFYKGLDWKTFKTALIIAGTTAGVIMIMLLSVMMLSRLYIMESVPDMILEFMMSVTENRLILIFMLNLFMIIIGMLMDDTSAILLSTPILLPVAISLDLHPIHFAAIMGVNLGLGCVTPPTAPFLYLGSRIGNTPINEMMRPTMWIILFAWIPTLFITTVFPEVALYLPKLFGLL</sequence>
<keyword evidence="4 7" id="KW-0812">Transmembrane</keyword>
<feature type="transmembrane region" description="Helical" evidence="7">
    <location>
        <begin position="244"/>
        <end position="260"/>
    </location>
</feature>
<evidence type="ECO:0000256" key="3">
    <source>
        <dbReference type="ARBA" id="ARBA00022519"/>
    </source>
</evidence>
<evidence type="ECO:0000256" key="4">
    <source>
        <dbReference type="ARBA" id="ARBA00022692"/>
    </source>
</evidence>
<feature type="transmembrane region" description="Helical" evidence="7">
    <location>
        <begin position="317"/>
        <end position="334"/>
    </location>
</feature>
<evidence type="ECO:0000313" key="9">
    <source>
        <dbReference type="EMBL" id="SEM74310.1"/>
    </source>
</evidence>
<dbReference type="RefSeq" id="WP_090743961.1">
    <property type="nucleotide sequence ID" value="NZ_FOBW01000005.1"/>
</dbReference>
<keyword evidence="10" id="KW-1185">Reference proteome</keyword>
<dbReference type="GO" id="GO:0022857">
    <property type="term" value="F:transmembrane transporter activity"/>
    <property type="evidence" value="ECO:0007669"/>
    <property type="project" value="TreeGrafter"/>
</dbReference>
<name>A0A1H8AUB4_9BACI</name>
<evidence type="ECO:0000256" key="2">
    <source>
        <dbReference type="ARBA" id="ARBA00022475"/>
    </source>
</evidence>
<dbReference type="AlphaFoldDB" id="A0A1H8AUB4"/>
<proteinExistence type="predicted"/>
<evidence type="ECO:0000256" key="7">
    <source>
        <dbReference type="SAM" id="Phobius"/>
    </source>
</evidence>
<gene>
    <name evidence="9" type="ORF">SAMN05192533_105159</name>
</gene>
<dbReference type="EMBL" id="FOBW01000005">
    <property type="protein sequence ID" value="SEM74310.1"/>
    <property type="molecule type" value="Genomic_DNA"/>
</dbReference>
<keyword evidence="2" id="KW-1003">Cell membrane</keyword>
<dbReference type="PANTHER" id="PTHR33362">
    <property type="entry name" value="SIALIC ACID TRAP TRANSPORTER PERMEASE PROTEIN SIAT-RELATED"/>
    <property type="match status" value="1"/>
</dbReference>
<evidence type="ECO:0000256" key="5">
    <source>
        <dbReference type="ARBA" id="ARBA00022989"/>
    </source>
</evidence>
<comment type="subcellular location">
    <subcellularLocation>
        <location evidence="1">Cell inner membrane</location>
        <topology evidence="1">Multi-pass membrane protein</topology>
    </subcellularLocation>
</comment>
<feature type="domain" description="TRAP C4-dicarboxylate transport system permease DctM subunit" evidence="8">
    <location>
        <begin position="8"/>
        <end position="420"/>
    </location>
</feature>
<feature type="transmembrane region" description="Helical" evidence="7">
    <location>
        <begin position="167"/>
        <end position="186"/>
    </location>
</feature>
<dbReference type="GO" id="GO:0005886">
    <property type="term" value="C:plasma membrane"/>
    <property type="evidence" value="ECO:0007669"/>
    <property type="project" value="UniProtKB-SubCell"/>
</dbReference>
<dbReference type="Pfam" id="PF06808">
    <property type="entry name" value="DctM"/>
    <property type="match status" value="1"/>
</dbReference>
<accession>A0A1H8AUB4</accession>
<dbReference type="InterPro" id="IPR004681">
    <property type="entry name" value="TRAP_DctM"/>
</dbReference>
<dbReference type="Proteomes" id="UP000198553">
    <property type="component" value="Unassembled WGS sequence"/>
</dbReference>
<dbReference type="PIRSF" id="PIRSF006066">
    <property type="entry name" value="HI0050"/>
    <property type="match status" value="1"/>
</dbReference>
<dbReference type="NCBIfam" id="TIGR00786">
    <property type="entry name" value="dctM"/>
    <property type="match status" value="1"/>
</dbReference>
<keyword evidence="3" id="KW-0997">Cell inner membrane</keyword>